<proteinExistence type="predicted"/>
<dbReference type="InterPro" id="IPR004043">
    <property type="entry name" value="LCCL"/>
</dbReference>
<gene>
    <name evidence="9" type="ORF">OKIOD_LOCUS1893</name>
</gene>
<dbReference type="PROSITE" id="PS00615">
    <property type="entry name" value="C_TYPE_LECTIN_1"/>
    <property type="match status" value="4"/>
</dbReference>
<dbReference type="CDD" id="cd00037">
    <property type="entry name" value="CLECT"/>
    <property type="match status" value="9"/>
</dbReference>
<keyword evidence="4" id="KW-1133">Transmembrane helix</keyword>
<dbReference type="SUPFAM" id="SSF69848">
    <property type="entry name" value="LCCL domain"/>
    <property type="match status" value="1"/>
</dbReference>
<dbReference type="EMBL" id="OU015568">
    <property type="protein sequence ID" value="CAG5083286.1"/>
    <property type="molecule type" value="Genomic_DNA"/>
</dbReference>
<dbReference type="SMART" id="SM00231">
    <property type="entry name" value="FA58C"/>
    <property type="match status" value="2"/>
</dbReference>
<protein>
    <submittedName>
        <fullName evidence="9">Oidioi.mRNA.OKI2018_I69.PAR.g10335.t1.cds</fullName>
    </submittedName>
</protein>
<dbReference type="PROSITE" id="PS50820">
    <property type="entry name" value="LCCL"/>
    <property type="match status" value="1"/>
</dbReference>
<dbReference type="SUPFAM" id="SSF56436">
    <property type="entry name" value="C-type lectin-like"/>
    <property type="match status" value="9"/>
</dbReference>
<evidence type="ECO:0000256" key="1">
    <source>
        <dbReference type="ARBA" id="ARBA00023157"/>
    </source>
</evidence>
<dbReference type="PROSITE" id="PS51448">
    <property type="entry name" value="P_TREFOIL_2"/>
    <property type="match status" value="1"/>
</dbReference>
<dbReference type="SMART" id="SM00603">
    <property type="entry name" value="LCCL"/>
    <property type="match status" value="1"/>
</dbReference>
<feature type="domain" description="F5/8 type C" evidence="5">
    <location>
        <begin position="259"/>
        <end position="439"/>
    </location>
</feature>
<dbReference type="Pfam" id="PF00088">
    <property type="entry name" value="Trefoil"/>
    <property type="match status" value="1"/>
</dbReference>
<feature type="domain" description="C-type lectin" evidence="6">
    <location>
        <begin position="1712"/>
        <end position="1840"/>
    </location>
</feature>
<feature type="domain" description="C-type lectin" evidence="6">
    <location>
        <begin position="154"/>
        <end position="238"/>
    </location>
</feature>
<dbReference type="PROSITE" id="PS50041">
    <property type="entry name" value="C_TYPE_LECTIN_2"/>
    <property type="match status" value="9"/>
</dbReference>
<dbReference type="SUPFAM" id="SSF57440">
    <property type="entry name" value="Kringle-like"/>
    <property type="match status" value="1"/>
</dbReference>
<dbReference type="Gene3D" id="2.170.130.20">
    <property type="entry name" value="LCCL-like domain"/>
    <property type="match status" value="1"/>
</dbReference>
<dbReference type="SUPFAM" id="SSF57492">
    <property type="entry name" value="Trefoil"/>
    <property type="match status" value="1"/>
</dbReference>
<feature type="domain" description="F5/8 type C" evidence="5">
    <location>
        <begin position="624"/>
        <end position="732"/>
    </location>
</feature>
<dbReference type="InterPro" id="IPR018378">
    <property type="entry name" value="C-type_lectin_CS"/>
</dbReference>
<dbReference type="CDD" id="cd00111">
    <property type="entry name" value="Trefoil"/>
    <property type="match status" value="1"/>
</dbReference>
<feature type="transmembrane region" description="Helical" evidence="4">
    <location>
        <begin position="94"/>
        <end position="113"/>
    </location>
</feature>
<feature type="region of interest" description="Disordered" evidence="3">
    <location>
        <begin position="2195"/>
        <end position="2237"/>
    </location>
</feature>
<keyword evidence="4" id="KW-0812">Transmembrane</keyword>
<dbReference type="Gene3D" id="2.10.10.10">
    <property type="entry name" value="Fibronectin, type II, collagen-binding"/>
    <property type="match status" value="1"/>
</dbReference>
<evidence type="ECO:0000313" key="10">
    <source>
        <dbReference type="Proteomes" id="UP001158576"/>
    </source>
</evidence>
<feature type="transmembrane region" description="Helical" evidence="4">
    <location>
        <begin position="2164"/>
        <end position="2186"/>
    </location>
</feature>
<dbReference type="PROSITE" id="PS01286">
    <property type="entry name" value="FA58C_2"/>
    <property type="match status" value="1"/>
</dbReference>
<dbReference type="InterPro" id="IPR036609">
    <property type="entry name" value="LCCL_sf"/>
</dbReference>
<dbReference type="InterPro" id="IPR001304">
    <property type="entry name" value="C-type_lectin-like"/>
</dbReference>
<dbReference type="InterPro" id="IPR013806">
    <property type="entry name" value="Kringle-like"/>
</dbReference>
<evidence type="ECO:0000256" key="4">
    <source>
        <dbReference type="SAM" id="Phobius"/>
    </source>
</evidence>
<dbReference type="PROSITE" id="PS50022">
    <property type="entry name" value="FA58C_3"/>
    <property type="match status" value="2"/>
</dbReference>
<dbReference type="SMART" id="SM00018">
    <property type="entry name" value="PD"/>
    <property type="match status" value="1"/>
</dbReference>
<sequence>MKEVFYTAANRLSTEEQTSINQAQEELTTGAGNDDEPTIMPGVPQAPQNRDYADYKQEKRQDQEIDSKESSFNEPDEFKNVISPDSGDLSSLQYFGAIILAFTLASVVIFYVWRWRAQSCLTLTLSFTCQKMLETTLICFSHDFASYRSFLLGFWIGGYDEHEEWFPSIPDNELLPDRPDNGYLGGQWGWSNDMPWNYVNWDYGQPQNQGSDDCVMLRTIDGKWEDFACTARLKGICEKRSKSYKPPEDSFPTCKDDSCCNGHLGVEYGGKIAPKSFSSSPTLEGYEWNTRAQFGRLNQPNKLIDLNGLKPGNDAAGGWVSAESEKNPWWAVTFYDSDTASKPFIAEVRGIMTQGLAGFKAIPKWKRYTKTYQVQYETHDGGMEYFYDSKGEIITFDGNYDKDNIVTNFFPYPVFTRKIRVIPKTWRTGAALRVELIGCKSGCMHSLGVCQDRIVNGESPINIISDSDITASSEVAGSEAKNARLCYDNNNCKERNTPTKKTYQVYTQKSSYDSAKGKCGNQQGGAGVLGAILNDNDQQSVQSKVQTSSNPGQGECYWIGLSRQSGQWLWDDGSSLTYENWVANDGRNNACVCMSVDQQFKWTTRDCKEVMPYVCQRTETGKVWVAETATVNEWLMVDLGSIMRITGIFTQGDPLGENWVTEYSLAFSDKNLNDWHDYLNHEGTAVVRFRGNHDSHGIGEGILRQPVTARYVKVKPLSWKNRIAMRIDIIGCKTSQSGKIGCQDNGQSLAEYGSAITVECPHDCDQVTPVNVYGTTKYSLESSVCQAAIHDSRVQAHNGGTVSLKFIDNTADFIGTEAHGIESNDRDAEDQAMIFQSDHLGCEEGWVKYRDMCYYQPARANGNKKRWSEARAICTELGGDLAVIPDKATSDFIYAMIRNNDDLNHVWLGLTDNGHPNYYEKWVDDTPVTFTNWDRNRPSFHSGNECVLAYRASFLWHSDDCNRNTNYICQRPVAPTNHVDKEEGCPPDGWIRFGTKCYKFMMQQEIYVHAELKCNGMIAGQSSLVTVPDSATNAWLHAKVVELVHANDHTNFWIGLHGQSYSSGQNGTTIEYLWASGECPSYTNWKTGEPGISTQCVFPFKYKAPGTALTKTYYDCVDDPEDLWYQNIGGPWCSGTDDFNRDHEFLPCSEDFFYQGCAIMSRENGQWYSDWGEFWDPTDNSGGRGCYDKQHYICEVPAEEEERPPCIPREPIAGPECLGGADWVGWDDGEAKSHDCYFIHSYVNEPIDGRDDGVNFGEADAFCRSMGANLVSLHNYDENAKLIELIKDKERKGLNVRDSYFIGFNDRGERGYQWTDATAVDYTNWLAGQPEKNAPDEECAMTYSGYVQGQWYSDYCNSHAGLICGITRGKQPEPLPTHPPTIQPSQECMRTANPGETWYELEHRADGNIKCVMVVPNDSGNQDTANTKCANLGDGGTLISIHHKEELSQLTKILRQDPSYDQPAYWIGLRYKYDYSDYLTKWRWLDGSPVDYDNYAEGNPKDNQYLYDATVMHNDGRWFTEDYLTSFPFICQRWPQGAPTAPPEPERNGGCPKDWYDFKNRCYKFSGKRGATEEHLSFDMAGFKCREQEGAPEGQYAELASVPDATYDNFVFGHLYDSHGAVWLGGDANQAREWSWLDQTPWVFSYWANGEPNNANNNEYCLSMMVAENNGRWNDANCLDEKPFVCSMFKDPSLPAPSPPNPHNCPADYKPLGDHCYKVVDNQMDYEAAKASCANSASGFGYAGLATILDVHDNAYLTALINEGSYTSDSYWIGLYTDKNVVNTNGTVWLWEDNRPVSFTKWANGSPVEPAGDKSCVKMQGSGRWVQEDNCNTAAKSICKLEKNYKPENHDNPGEERCDPEWWGYGGYCYIFRTGWEATEYWETSEEWCVSQGAHLASIRDDEERRALAAKSNEDLWIGLRRDESNAFSEWSDGSALAYTAWMPGEPNDGGASGISEPCAFMNSQGLWNDVTCNNWKGYVCKKPAQMSFCSVPIEQRHDCGYYGIQQDECIGYGCCWSPVEDGPGYWCFHPNNNVECLEQGGRCIPRGKVHNCDRGVVEGICSNDGHGGNDQVCCKSCTDSPKECKAEEDEWSKQDTECVLAGGKCIFEGNECRNFIKPELGCGGPSDRQCCAPNSPPTPMPTTTHETVKTTQTTKPEGSGANVGAIVAGVFVAIVVVGAVGLYIVKQGNPLGHQQQSFQNPGNAGNVDGVVDGHDNPLQDNADDDNGSPGGASEPVATVTTTESFNDTYASPVETPAAPAQQENVYDSLDILGESTEPAAPTATTVSIDNDTTTDLLF</sequence>
<dbReference type="Gene3D" id="4.10.110.10">
    <property type="entry name" value="Spasmolytic Protein, domain 1"/>
    <property type="match status" value="1"/>
</dbReference>
<feature type="domain" description="C-type lectin" evidence="6">
    <location>
        <begin position="1410"/>
        <end position="1532"/>
    </location>
</feature>
<evidence type="ECO:0000259" key="7">
    <source>
        <dbReference type="PROSITE" id="PS50820"/>
    </source>
</evidence>
<dbReference type="SMART" id="SM00034">
    <property type="entry name" value="CLECT"/>
    <property type="match status" value="9"/>
</dbReference>
<feature type="domain" description="C-type lectin" evidence="6">
    <location>
        <begin position="1865"/>
        <end position="1982"/>
    </location>
</feature>
<dbReference type="Pfam" id="PF03815">
    <property type="entry name" value="LCCL"/>
    <property type="match status" value="1"/>
</dbReference>
<comment type="caution">
    <text evidence="2">Lacks conserved residue(s) required for the propagation of feature annotation.</text>
</comment>
<evidence type="ECO:0000259" key="8">
    <source>
        <dbReference type="PROSITE" id="PS51448"/>
    </source>
</evidence>
<keyword evidence="10" id="KW-1185">Reference proteome</keyword>
<dbReference type="Pfam" id="PF00754">
    <property type="entry name" value="F5_F8_type_C"/>
    <property type="match status" value="2"/>
</dbReference>
<evidence type="ECO:0000256" key="2">
    <source>
        <dbReference type="PROSITE-ProRule" id="PRU00779"/>
    </source>
</evidence>
<dbReference type="InterPro" id="IPR008979">
    <property type="entry name" value="Galactose-bd-like_sf"/>
</dbReference>
<keyword evidence="1 2" id="KW-1015">Disulfide bond</keyword>
<feature type="domain" description="C-type lectin" evidence="6">
    <location>
        <begin position="503"/>
        <end position="616"/>
    </location>
</feature>
<dbReference type="PANTHER" id="PTHR22803">
    <property type="entry name" value="MANNOSE, PHOSPHOLIPASE, LECTIN RECEPTOR RELATED"/>
    <property type="match status" value="1"/>
</dbReference>
<feature type="domain" description="P-type" evidence="8">
    <location>
        <begin position="1988"/>
        <end position="2032"/>
    </location>
</feature>
<name>A0ABN7RQ58_OIKDI</name>
<feature type="compositionally biased region" description="Basic and acidic residues" evidence="3">
    <location>
        <begin position="51"/>
        <end position="78"/>
    </location>
</feature>
<feature type="domain" description="C-type lectin" evidence="6">
    <location>
        <begin position="1232"/>
        <end position="1365"/>
    </location>
</feature>
<feature type="domain" description="C-type lectin" evidence="6">
    <location>
        <begin position="849"/>
        <end position="970"/>
    </location>
</feature>
<organism evidence="9 10">
    <name type="scientific">Oikopleura dioica</name>
    <name type="common">Tunicate</name>
    <dbReference type="NCBI Taxonomy" id="34765"/>
    <lineage>
        <taxon>Eukaryota</taxon>
        <taxon>Metazoa</taxon>
        <taxon>Chordata</taxon>
        <taxon>Tunicata</taxon>
        <taxon>Appendicularia</taxon>
        <taxon>Copelata</taxon>
        <taxon>Oikopleuridae</taxon>
        <taxon>Oikopleura</taxon>
    </lineage>
</organism>
<dbReference type="InterPro" id="IPR000519">
    <property type="entry name" value="P_trefoil_dom"/>
</dbReference>
<feature type="disulfide bond" evidence="2">
    <location>
        <begin position="1990"/>
        <end position="2016"/>
    </location>
</feature>
<feature type="domain" description="LCCL" evidence="7">
    <location>
        <begin position="736"/>
        <end position="823"/>
    </location>
</feature>
<dbReference type="InterPro" id="IPR036943">
    <property type="entry name" value="FN_type2_sf"/>
</dbReference>
<dbReference type="InterPro" id="IPR016187">
    <property type="entry name" value="CTDL_fold"/>
</dbReference>
<feature type="region of interest" description="Disordered" evidence="3">
    <location>
        <begin position="9"/>
        <end position="78"/>
    </location>
</feature>
<feature type="compositionally biased region" description="Polar residues" evidence="3">
    <location>
        <begin position="10"/>
        <end position="31"/>
    </location>
</feature>
<dbReference type="Proteomes" id="UP001158576">
    <property type="component" value="Chromosome PAR"/>
</dbReference>
<dbReference type="InterPro" id="IPR044913">
    <property type="entry name" value="P_trefoil_dom_sf"/>
</dbReference>
<dbReference type="InterPro" id="IPR050111">
    <property type="entry name" value="C-type_lectin/snaclec_domain"/>
</dbReference>
<feature type="disulfide bond" evidence="2">
    <location>
        <begin position="2000"/>
        <end position="2015"/>
    </location>
</feature>
<feature type="domain" description="C-type lectin" evidence="6">
    <location>
        <begin position="993"/>
        <end position="1097"/>
    </location>
</feature>
<dbReference type="InterPro" id="IPR000421">
    <property type="entry name" value="FA58C"/>
</dbReference>
<dbReference type="CDD" id="cd00057">
    <property type="entry name" value="FA58C"/>
    <property type="match status" value="1"/>
</dbReference>
<feature type="domain" description="C-type lectin" evidence="6">
    <location>
        <begin position="1558"/>
        <end position="1687"/>
    </location>
</feature>
<dbReference type="Pfam" id="PF00059">
    <property type="entry name" value="Lectin_C"/>
    <property type="match status" value="8"/>
</dbReference>
<reference evidence="9 10" key="1">
    <citation type="submission" date="2021-04" db="EMBL/GenBank/DDBJ databases">
        <authorList>
            <person name="Bliznina A."/>
        </authorList>
    </citation>
    <scope>NUCLEOTIDE SEQUENCE [LARGE SCALE GENOMIC DNA]</scope>
</reference>
<dbReference type="InterPro" id="IPR016186">
    <property type="entry name" value="C-type_lectin-like/link_sf"/>
</dbReference>
<evidence type="ECO:0000259" key="5">
    <source>
        <dbReference type="PROSITE" id="PS50022"/>
    </source>
</evidence>
<keyword evidence="4" id="KW-0472">Membrane</keyword>
<dbReference type="Gene3D" id="3.10.100.10">
    <property type="entry name" value="Mannose-Binding Protein A, subunit A"/>
    <property type="match status" value="9"/>
</dbReference>
<evidence type="ECO:0000256" key="3">
    <source>
        <dbReference type="SAM" id="MobiDB-lite"/>
    </source>
</evidence>
<evidence type="ECO:0000313" key="9">
    <source>
        <dbReference type="EMBL" id="CAG5083286.1"/>
    </source>
</evidence>
<dbReference type="Gene3D" id="2.60.120.260">
    <property type="entry name" value="Galactose-binding domain-like"/>
    <property type="match status" value="2"/>
</dbReference>
<accession>A0ABN7RQ58</accession>
<dbReference type="SUPFAM" id="SSF49785">
    <property type="entry name" value="Galactose-binding domain-like"/>
    <property type="match status" value="2"/>
</dbReference>
<evidence type="ECO:0000259" key="6">
    <source>
        <dbReference type="PROSITE" id="PS50041"/>
    </source>
</evidence>